<dbReference type="CDD" id="cd00082">
    <property type="entry name" value="HisKA"/>
    <property type="match status" value="1"/>
</dbReference>
<dbReference type="SUPFAM" id="SSF47384">
    <property type="entry name" value="Homodimeric domain of signal transducing histidine kinase"/>
    <property type="match status" value="1"/>
</dbReference>
<keyword evidence="7" id="KW-0812">Transmembrane</keyword>
<dbReference type="EMBL" id="QWET01000013">
    <property type="protein sequence ID" value="RIH64065.1"/>
    <property type="molecule type" value="Genomic_DNA"/>
</dbReference>
<evidence type="ECO:0000256" key="2">
    <source>
        <dbReference type="ARBA" id="ARBA00012438"/>
    </source>
</evidence>
<dbReference type="PRINTS" id="PR00344">
    <property type="entry name" value="BCTRLSENSOR"/>
</dbReference>
<dbReference type="Proteomes" id="UP000266441">
    <property type="component" value="Unassembled WGS sequence"/>
</dbReference>
<keyword evidence="7" id="KW-1133">Transmembrane helix</keyword>
<gene>
    <name evidence="9" type="ORF">D1164_15980</name>
</gene>
<dbReference type="RefSeq" id="WP_119350897.1">
    <property type="nucleotide sequence ID" value="NZ_QWET01000013.1"/>
</dbReference>
<dbReference type="Gene3D" id="3.30.565.10">
    <property type="entry name" value="Histidine kinase-like ATPase, C-terminal domain"/>
    <property type="match status" value="1"/>
</dbReference>
<dbReference type="InterPro" id="IPR005467">
    <property type="entry name" value="His_kinase_dom"/>
</dbReference>
<dbReference type="InterPro" id="IPR003661">
    <property type="entry name" value="HisK_dim/P_dom"/>
</dbReference>
<accession>A0A399CWF2</accession>
<proteinExistence type="predicted"/>
<dbReference type="PANTHER" id="PTHR43711:SF31">
    <property type="entry name" value="HISTIDINE KINASE"/>
    <property type="match status" value="1"/>
</dbReference>
<feature type="domain" description="Histidine kinase" evidence="8">
    <location>
        <begin position="221"/>
        <end position="438"/>
    </location>
</feature>
<dbReference type="InterPro" id="IPR050736">
    <property type="entry name" value="Sensor_HK_Regulatory"/>
</dbReference>
<feature type="transmembrane region" description="Helical" evidence="7">
    <location>
        <begin position="81"/>
        <end position="99"/>
    </location>
</feature>
<dbReference type="EC" id="2.7.13.3" evidence="2"/>
<keyword evidence="10" id="KW-1185">Reference proteome</keyword>
<dbReference type="SMART" id="SM00388">
    <property type="entry name" value="HisKA"/>
    <property type="match status" value="1"/>
</dbReference>
<evidence type="ECO:0000313" key="10">
    <source>
        <dbReference type="Proteomes" id="UP000266441"/>
    </source>
</evidence>
<dbReference type="Pfam" id="PF00512">
    <property type="entry name" value="HisKA"/>
    <property type="match status" value="1"/>
</dbReference>
<dbReference type="OrthoDB" id="1116352at2"/>
<evidence type="ECO:0000259" key="8">
    <source>
        <dbReference type="PROSITE" id="PS50109"/>
    </source>
</evidence>
<organism evidence="9 10">
    <name type="scientific">Mariniphaga sediminis</name>
    <dbReference type="NCBI Taxonomy" id="1628158"/>
    <lineage>
        <taxon>Bacteria</taxon>
        <taxon>Pseudomonadati</taxon>
        <taxon>Bacteroidota</taxon>
        <taxon>Bacteroidia</taxon>
        <taxon>Marinilabiliales</taxon>
        <taxon>Prolixibacteraceae</taxon>
        <taxon>Mariniphaga</taxon>
    </lineage>
</organism>
<keyword evidence="5 9" id="KW-0418">Kinase</keyword>
<dbReference type="Pfam" id="PF02518">
    <property type="entry name" value="HATPase_c"/>
    <property type="match status" value="1"/>
</dbReference>
<dbReference type="GO" id="GO:0000155">
    <property type="term" value="F:phosphorelay sensor kinase activity"/>
    <property type="evidence" value="ECO:0007669"/>
    <property type="project" value="InterPro"/>
</dbReference>
<dbReference type="PANTHER" id="PTHR43711">
    <property type="entry name" value="TWO-COMPONENT HISTIDINE KINASE"/>
    <property type="match status" value="1"/>
</dbReference>
<feature type="transmembrane region" description="Helical" evidence="7">
    <location>
        <begin position="53"/>
        <end position="74"/>
    </location>
</feature>
<protein>
    <recommendedName>
        <fullName evidence="2">histidine kinase</fullName>
        <ecNumber evidence="2">2.7.13.3</ecNumber>
    </recommendedName>
</protein>
<dbReference type="AlphaFoldDB" id="A0A399CWF2"/>
<evidence type="ECO:0000256" key="6">
    <source>
        <dbReference type="ARBA" id="ARBA00023012"/>
    </source>
</evidence>
<feature type="transmembrane region" description="Helical" evidence="7">
    <location>
        <begin position="24"/>
        <end position="47"/>
    </location>
</feature>
<comment type="catalytic activity">
    <reaction evidence="1">
        <text>ATP + protein L-histidine = ADP + protein N-phospho-L-histidine.</text>
        <dbReference type="EC" id="2.7.13.3"/>
    </reaction>
</comment>
<evidence type="ECO:0000256" key="3">
    <source>
        <dbReference type="ARBA" id="ARBA00022553"/>
    </source>
</evidence>
<evidence type="ECO:0000256" key="4">
    <source>
        <dbReference type="ARBA" id="ARBA00022679"/>
    </source>
</evidence>
<dbReference type="SUPFAM" id="SSF55874">
    <property type="entry name" value="ATPase domain of HSP90 chaperone/DNA topoisomerase II/histidine kinase"/>
    <property type="match status" value="1"/>
</dbReference>
<reference evidence="9 10" key="1">
    <citation type="journal article" date="2015" name="Int. J. Syst. Evol. Microbiol.">
        <title>Mariniphaga sediminis sp. nov., isolated from coastal sediment.</title>
        <authorList>
            <person name="Wang F.Q."/>
            <person name="Shen Q.Y."/>
            <person name="Chen G.J."/>
            <person name="Du Z.J."/>
        </authorList>
    </citation>
    <scope>NUCLEOTIDE SEQUENCE [LARGE SCALE GENOMIC DNA]</scope>
    <source>
        <strain evidence="9 10">SY21</strain>
    </source>
</reference>
<sequence>MKEITHKLKLLLYDSKKGIFENKVFSIVTLVGAITCFVTFVININILTENYLLINWVIALLGITLSIFFYLSAFKGITQPLIFPFQILVSLILVFSWFYFQGIEGSAPLFFFLAIFLLIYSDNRKRYWTISVSFIFLAVVLVGLYFIKHEWFLDYIDDESRIIDLSTSFIISFTAFSFTVVWLKKKFDLERARTQQKNIELKKSKTELQELIATKDKFFSIISHDLKIPFSGVIGFSELLIEKVQEKNYEKIESYARNIYNSSQQAMELLLNLLDWSRSQTGKIKFTPIPFEMAGLIDEVTELFTETAKYKSITISKELPENTNCVADRVMIATVLRNLISNAIKFTWPGGKIVISAQPNDGGLEISVSDNGVGMKSSDIEKLFRIEENFSTPGTRDEGGTGLGLLISKEFISKHRTNIRIESQPGKGSKFYFTVPVR</sequence>
<dbReference type="InterPro" id="IPR003594">
    <property type="entry name" value="HATPase_dom"/>
</dbReference>
<keyword evidence="3" id="KW-0597">Phosphoprotein</keyword>
<evidence type="ECO:0000256" key="5">
    <source>
        <dbReference type="ARBA" id="ARBA00022777"/>
    </source>
</evidence>
<feature type="transmembrane region" description="Helical" evidence="7">
    <location>
        <begin position="105"/>
        <end position="120"/>
    </location>
</feature>
<comment type="caution">
    <text evidence="9">The sequence shown here is derived from an EMBL/GenBank/DDBJ whole genome shotgun (WGS) entry which is preliminary data.</text>
</comment>
<feature type="transmembrane region" description="Helical" evidence="7">
    <location>
        <begin position="162"/>
        <end position="183"/>
    </location>
</feature>
<keyword evidence="4" id="KW-0808">Transferase</keyword>
<evidence type="ECO:0000256" key="7">
    <source>
        <dbReference type="SAM" id="Phobius"/>
    </source>
</evidence>
<dbReference type="CDD" id="cd00075">
    <property type="entry name" value="HATPase"/>
    <property type="match status" value="1"/>
</dbReference>
<dbReference type="InterPro" id="IPR036890">
    <property type="entry name" value="HATPase_C_sf"/>
</dbReference>
<evidence type="ECO:0000313" key="9">
    <source>
        <dbReference type="EMBL" id="RIH64065.1"/>
    </source>
</evidence>
<keyword evidence="6" id="KW-0902">Two-component regulatory system</keyword>
<dbReference type="InterPro" id="IPR004358">
    <property type="entry name" value="Sig_transdc_His_kin-like_C"/>
</dbReference>
<feature type="transmembrane region" description="Helical" evidence="7">
    <location>
        <begin position="127"/>
        <end position="147"/>
    </location>
</feature>
<evidence type="ECO:0000256" key="1">
    <source>
        <dbReference type="ARBA" id="ARBA00000085"/>
    </source>
</evidence>
<dbReference type="InterPro" id="IPR036097">
    <property type="entry name" value="HisK_dim/P_sf"/>
</dbReference>
<dbReference type="FunFam" id="3.30.565.10:FF:000006">
    <property type="entry name" value="Sensor histidine kinase WalK"/>
    <property type="match status" value="1"/>
</dbReference>
<name>A0A399CWF2_9BACT</name>
<dbReference type="PROSITE" id="PS50109">
    <property type="entry name" value="HIS_KIN"/>
    <property type="match status" value="1"/>
</dbReference>
<dbReference type="Gene3D" id="1.10.287.130">
    <property type="match status" value="1"/>
</dbReference>
<keyword evidence="7" id="KW-0472">Membrane</keyword>
<dbReference type="SMART" id="SM00387">
    <property type="entry name" value="HATPase_c"/>
    <property type="match status" value="1"/>
</dbReference>